<dbReference type="Gene3D" id="3.40.50.2000">
    <property type="entry name" value="Glycogen Phosphorylase B"/>
    <property type="match status" value="2"/>
</dbReference>
<evidence type="ECO:0000259" key="1">
    <source>
        <dbReference type="Pfam" id="PF00534"/>
    </source>
</evidence>
<keyword evidence="3" id="KW-0808">Transferase</keyword>
<accession>A0A2U8FUK0</accession>
<organism evidence="3 4">
    <name type="scientific">Aquabacterium olei</name>
    <dbReference type="NCBI Taxonomy" id="1296669"/>
    <lineage>
        <taxon>Bacteria</taxon>
        <taxon>Pseudomonadati</taxon>
        <taxon>Pseudomonadota</taxon>
        <taxon>Betaproteobacteria</taxon>
        <taxon>Burkholderiales</taxon>
        <taxon>Aquabacterium</taxon>
    </lineage>
</organism>
<evidence type="ECO:0000313" key="4">
    <source>
        <dbReference type="Proteomes" id="UP000244892"/>
    </source>
</evidence>
<dbReference type="PANTHER" id="PTHR45947">
    <property type="entry name" value="SULFOQUINOVOSYL TRANSFERASE SQD2"/>
    <property type="match status" value="1"/>
</dbReference>
<dbReference type="KEGG" id="aon:DEH84_14330"/>
<reference evidence="3 4" key="1">
    <citation type="submission" date="2018-05" db="EMBL/GenBank/DDBJ databases">
        <title>complete genome sequence of Aquabacterium olei NBRC 110486.</title>
        <authorList>
            <person name="Tang B."/>
            <person name="Chang J."/>
            <person name="Zhang L."/>
            <person name="Yang H."/>
        </authorList>
    </citation>
    <scope>NUCLEOTIDE SEQUENCE [LARGE SCALE GENOMIC DNA]</scope>
    <source>
        <strain evidence="3 4">NBRC 110486</strain>
    </source>
</reference>
<name>A0A2U8FUK0_9BURK</name>
<dbReference type="InterPro" id="IPR001296">
    <property type="entry name" value="Glyco_trans_1"/>
</dbReference>
<dbReference type="InterPro" id="IPR028098">
    <property type="entry name" value="Glyco_trans_4-like_N"/>
</dbReference>
<proteinExistence type="predicted"/>
<dbReference type="RefSeq" id="WP_109037462.1">
    <property type="nucleotide sequence ID" value="NZ_CP029210.1"/>
</dbReference>
<dbReference type="SUPFAM" id="SSF53756">
    <property type="entry name" value="UDP-Glycosyltransferase/glycogen phosphorylase"/>
    <property type="match status" value="1"/>
</dbReference>
<feature type="domain" description="Glycosyltransferase subfamily 4-like N-terminal" evidence="2">
    <location>
        <begin position="40"/>
        <end position="216"/>
    </location>
</feature>
<dbReference type="EMBL" id="CP029210">
    <property type="protein sequence ID" value="AWI54468.1"/>
    <property type="molecule type" value="Genomic_DNA"/>
</dbReference>
<keyword evidence="4" id="KW-1185">Reference proteome</keyword>
<gene>
    <name evidence="3" type="ORF">DEH84_14330</name>
</gene>
<evidence type="ECO:0000313" key="3">
    <source>
        <dbReference type="EMBL" id="AWI54468.1"/>
    </source>
</evidence>
<dbReference type="Pfam" id="PF00534">
    <property type="entry name" value="Glycos_transf_1"/>
    <property type="match status" value="1"/>
</dbReference>
<dbReference type="GO" id="GO:0016757">
    <property type="term" value="F:glycosyltransferase activity"/>
    <property type="evidence" value="ECO:0007669"/>
    <property type="project" value="InterPro"/>
</dbReference>
<feature type="domain" description="Glycosyl transferase family 1" evidence="1">
    <location>
        <begin position="224"/>
        <end position="375"/>
    </location>
</feature>
<dbReference type="OrthoDB" id="433681at2"/>
<sequence>MTAQIRRAVLVERPAPRVRPLAGKAPRVAIVHDWLEVYAGAERVLEQLLKMWPGADVFTLVDFLPDQHRGFLGDSTVHTSFIQRLPGSRKRFRHYLPLMPMAIEQFDLSSYDIVMSSSYAVAKGVITSGNQLHVSYVHSPIRYAWDLQHQYLREAHLQQGFKSMLVRAILHYMRLWDVRTAPNVDVMLANSRYIARRIEKCYGREAEVIYPPVDTSGFSLVTRKQDFYVTASRLVPYKMIPVIAEAFRLLPDRKLVVIGDGPDMARLREVAGPNVEVMGHQPADVLRAHMQNARAFVFAAEEDFGITPVEAQACGTPVIAYGRGGTLETVLAVGECPRPTGVFFHEQTPESIAAAVRRFESISDEIRPVDCRDNALRFSTETFRQSMSQAVNGAIREFGY</sequence>
<evidence type="ECO:0000259" key="2">
    <source>
        <dbReference type="Pfam" id="PF13439"/>
    </source>
</evidence>
<dbReference type="Pfam" id="PF13439">
    <property type="entry name" value="Glyco_transf_4"/>
    <property type="match status" value="1"/>
</dbReference>
<dbReference type="PANTHER" id="PTHR45947:SF3">
    <property type="entry name" value="SULFOQUINOVOSYL TRANSFERASE SQD2"/>
    <property type="match status" value="1"/>
</dbReference>
<protein>
    <submittedName>
        <fullName evidence="3">Glycosyl transferase family 1</fullName>
    </submittedName>
</protein>
<dbReference type="Proteomes" id="UP000244892">
    <property type="component" value="Chromosome"/>
</dbReference>
<dbReference type="InterPro" id="IPR050194">
    <property type="entry name" value="Glycosyltransferase_grp1"/>
</dbReference>
<dbReference type="CDD" id="cd03804">
    <property type="entry name" value="GT4_WbaZ-like"/>
    <property type="match status" value="1"/>
</dbReference>
<dbReference type="AlphaFoldDB" id="A0A2U8FUK0"/>